<dbReference type="RefSeq" id="XP_019023016.1">
    <property type="nucleotide sequence ID" value="XM_019171936.1"/>
</dbReference>
<name>A0A0E9NH18_SAICN</name>
<dbReference type="InterPro" id="IPR008928">
    <property type="entry name" value="6-hairpin_glycosidase_sf"/>
</dbReference>
<evidence type="ECO:0000256" key="10">
    <source>
        <dbReference type="ARBA" id="ARBA00023295"/>
    </source>
</evidence>
<keyword evidence="8" id="KW-0472">Membrane</keyword>
<feature type="domain" description="Glycosyl hydrolase family 63 N-terminal" evidence="17">
    <location>
        <begin position="43"/>
        <end position="269"/>
    </location>
</feature>
<keyword evidence="10 13" id="KW-0326">Glycosidase</keyword>
<keyword evidence="7" id="KW-1133">Transmembrane helix</keyword>
<evidence type="ECO:0000256" key="1">
    <source>
        <dbReference type="ARBA" id="ARBA00004648"/>
    </source>
</evidence>
<dbReference type="GO" id="GO:0005789">
    <property type="term" value="C:endoplasmic reticulum membrane"/>
    <property type="evidence" value="ECO:0007669"/>
    <property type="project" value="UniProtKB-SubCell"/>
</dbReference>
<feature type="domain" description="Glycosyl hydrolase family 63 C-terminal" evidence="16">
    <location>
        <begin position="313"/>
        <end position="815"/>
    </location>
</feature>
<dbReference type="InterPro" id="IPR031335">
    <property type="entry name" value="Glyco_hydro_63_C"/>
</dbReference>
<dbReference type="PANTHER" id="PTHR10412:SF11">
    <property type="entry name" value="MANNOSYL-OLIGOSACCHARIDE GLUCOSIDASE"/>
    <property type="match status" value="1"/>
</dbReference>
<evidence type="ECO:0000256" key="4">
    <source>
        <dbReference type="ARBA" id="ARBA00022801"/>
    </source>
</evidence>
<evidence type="ECO:0000259" key="17">
    <source>
        <dbReference type="Pfam" id="PF16923"/>
    </source>
</evidence>
<proteinExistence type="inferred from homology"/>
<evidence type="ECO:0000256" key="11">
    <source>
        <dbReference type="ARBA" id="ARBA00038888"/>
    </source>
</evidence>
<dbReference type="InterPro" id="IPR031631">
    <property type="entry name" value="Glyco_hydro_63N"/>
</dbReference>
<dbReference type="SUPFAM" id="SSF48208">
    <property type="entry name" value="Six-hairpin glycosidases"/>
    <property type="match status" value="1"/>
</dbReference>
<evidence type="ECO:0000256" key="8">
    <source>
        <dbReference type="ARBA" id="ARBA00023136"/>
    </source>
</evidence>
<comment type="similarity">
    <text evidence="2 13">Belongs to the glycosyl hydrolase 63 family.</text>
</comment>
<dbReference type="Proteomes" id="UP000033140">
    <property type="component" value="Unassembled WGS sequence"/>
</dbReference>
<dbReference type="Pfam" id="PF03200">
    <property type="entry name" value="Glyco_hydro_63"/>
    <property type="match status" value="1"/>
</dbReference>
<dbReference type="GO" id="GO:0006487">
    <property type="term" value="P:protein N-linked glycosylation"/>
    <property type="evidence" value="ECO:0007669"/>
    <property type="project" value="UniProtKB-UniRule"/>
</dbReference>
<evidence type="ECO:0000313" key="19">
    <source>
        <dbReference type="Proteomes" id="UP000033140"/>
    </source>
</evidence>
<sequence>MKLLDPILWVAAAGSALLASASETVDQSTLALENAITAASNSSLLWGPYRPGLYFGVRPRIPKSLMTGLMWANVDDYAHFKDLRHSAEQGDDVRGFGWVEYDARSGGRQVINDVGMSVKIETEFVKVEGGDKGGNWGVRIRGTPIEGAPEDVRTTLIFYTGLEGQGQLHLDSDLETDGIEGTVLIGGRTPDLGDFKVEITDGPKTNVHPVINHDAAAEKDIQKTQYVGANLMEDTLWRAKDLILQQISAAVQSASQKYGENDMPPPAQIFTLPNTGVVSGNFQAVQKTFEGSFEFDVLYTSRSAPQAMTSGGLGERIEEIKTAFRARFDEVFPLKAPFDKEEYVSFARELFSSLLGGVGYFHGTSLVDRTHHDEDSENFWESSLSTPRSPQEEGPTTLFTATPSRCFFPRGFYWDEGFHLLPIGLWDNDLSLEIVKSWFGLVDEDGWVGREQILGSEARSRVPADFVVQETRYANPPTLMLAVVAFIERLDQQANVGSEPSFNFQDGNGIGLSGGGIENEMLSSAHIEHPTLATTYLNDLYPILKRHYDWFRRTQAGDIKAWDREAFSMKEGYRWRGRTPDHCLTSGLDDYPRARPPHTGELHVDLLSWMGLMTKTLRVVAEKVGEEDDVAELKRVEEAIIRNIDDLHWNEEEQAYCDATIDEYEESVHVCHKGYISLFPILLGLLSPESPHLGAVLDLMRDPEELWSPWGLRSLSKKDEYYGQGENYWRGPIWIPIQYLALSSLYKNYINTPGPNQEKAREIYTELRQNVVENVFNEWKRTGIAWEQYDRETGEGSRAKGFTGWTSMVVMIMAETYK</sequence>
<keyword evidence="15" id="KW-0732">Signal</keyword>
<evidence type="ECO:0000256" key="9">
    <source>
        <dbReference type="ARBA" id="ARBA00023180"/>
    </source>
</evidence>
<comment type="function">
    <text evidence="13">Cleaves the distal alpha 1,2-linked glucose residue from the Glc(3)Man(9)GlcNAc(2) oligosaccharide precursor.</text>
</comment>
<evidence type="ECO:0000256" key="7">
    <source>
        <dbReference type="ARBA" id="ARBA00022989"/>
    </source>
</evidence>
<keyword evidence="9 14" id="KW-0325">Glycoprotein</keyword>
<dbReference type="InterPro" id="IPR038518">
    <property type="entry name" value="Glyco_hydro_63N_sf"/>
</dbReference>
<dbReference type="FunFam" id="1.50.10.10:FF:000027">
    <property type="entry name" value="Probable mannosyl-oligosaccharide glucosidase"/>
    <property type="match status" value="1"/>
</dbReference>
<dbReference type="Gene3D" id="1.50.10.10">
    <property type="match status" value="1"/>
</dbReference>
<keyword evidence="6" id="KW-0735">Signal-anchor</keyword>
<reference evidence="18 19" key="1">
    <citation type="journal article" date="2011" name="J. Gen. Appl. Microbiol.">
        <title>Draft genome sequencing of the enigmatic yeast Saitoella complicata.</title>
        <authorList>
            <person name="Nishida H."/>
            <person name="Hamamoto M."/>
            <person name="Sugiyama J."/>
        </authorList>
    </citation>
    <scope>NUCLEOTIDE SEQUENCE [LARGE SCALE GENOMIC DNA]</scope>
    <source>
        <strain evidence="18 19">NRRL Y-17804</strain>
    </source>
</reference>
<keyword evidence="3" id="KW-0812">Transmembrane</keyword>
<feature type="chain" id="PRO_5002430503" description="Mannosyl-oligosaccharide glucosidase" evidence="15">
    <location>
        <begin position="22"/>
        <end position="818"/>
    </location>
</feature>
<keyword evidence="4 13" id="KW-0378">Hydrolase</keyword>
<evidence type="ECO:0000256" key="3">
    <source>
        <dbReference type="ARBA" id="ARBA00022692"/>
    </source>
</evidence>
<evidence type="ECO:0000256" key="15">
    <source>
        <dbReference type="SAM" id="SignalP"/>
    </source>
</evidence>
<evidence type="ECO:0000313" key="18">
    <source>
        <dbReference type="EMBL" id="GAO48705.1"/>
    </source>
</evidence>
<reference evidence="18 19" key="2">
    <citation type="journal article" date="2014" name="J. Gen. Appl. Microbiol.">
        <title>The early diverging ascomycetous budding yeast Saitoella complicata has three histone deacetylases belonging to the Clr6, Hos2, and Rpd3 lineages.</title>
        <authorList>
            <person name="Nishida H."/>
            <person name="Matsumoto T."/>
            <person name="Kondo S."/>
            <person name="Hamamoto M."/>
            <person name="Yoshikawa H."/>
        </authorList>
    </citation>
    <scope>NUCLEOTIDE SEQUENCE [LARGE SCALE GENOMIC DNA]</scope>
    <source>
        <strain evidence="18 19">NRRL Y-17804</strain>
    </source>
</reference>
<dbReference type="InterPro" id="IPR004888">
    <property type="entry name" value="Glycoside_hydrolase_63"/>
</dbReference>
<evidence type="ECO:0000256" key="13">
    <source>
        <dbReference type="RuleBase" id="RU368089"/>
    </source>
</evidence>
<feature type="signal peptide" evidence="15">
    <location>
        <begin position="1"/>
        <end position="21"/>
    </location>
</feature>
<dbReference type="OMA" id="FNWYNTT"/>
<evidence type="ECO:0000256" key="2">
    <source>
        <dbReference type="ARBA" id="ARBA00010833"/>
    </source>
</evidence>
<evidence type="ECO:0000259" key="16">
    <source>
        <dbReference type="Pfam" id="PF03200"/>
    </source>
</evidence>
<dbReference type="PANTHER" id="PTHR10412">
    <property type="entry name" value="MANNOSYL-OLIGOSACCHARIDE GLUCOSIDASE"/>
    <property type="match status" value="1"/>
</dbReference>
<dbReference type="AlphaFoldDB" id="A0A0E9NH18"/>
<dbReference type="GO" id="GO:0004573">
    <property type="term" value="F:Glc3Man9GlcNAc2 oligosaccharide glucosidase activity"/>
    <property type="evidence" value="ECO:0007669"/>
    <property type="project" value="UniProtKB-UniRule"/>
</dbReference>
<reference evidence="18 19" key="3">
    <citation type="journal article" date="2015" name="Genome Announc.">
        <title>Draft Genome Sequence of the Archiascomycetous Yeast Saitoella complicata.</title>
        <authorList>
            <person name="Yamauchi K."/>
            <person name="Kondo S."/>
            <person name="Hamamoto M."/>
            <person name="Takahashi Y."/>
            <person name="Ogura Y."/>
            <person name="Hayashi T."/>
            <person name="Nishida H."/>
        </authorList>
    </citation>
    <scope>NUCLEOTIDE SEQUENCE [LARGE SCALE GENOMIC DNA]</scope>
    <source>
        <strain evidence="18 19">NRRL Y-17804</strain>
    </source>
</reference>
<dbReference type="EC" id="3.2.1.106" evidence="11 13"/>
<comment type="subcellular location">
    <subcellularLocation>
        <location evidence="1 13">Endoplasmic reticulum membrane</location>
        <topology evidence="1 13">Single-pass type II membrane protein</topology>
    </subcellularLocation>
</comment>
<dbReference type="OrthoDB" id="410058at2759"/>
<gene>
    <name evidence="18" type="ORF">G7K_2875-t1</name>
</gene>
<dbReference type="GO" id="GO:0009311">
    <property type="term" value="P:oligosaccharide metabolic process"/>
    <property type="evidence" value="ECO:0007669"/>
    <property type="project" value="UniProtKB-UniRule"/>
</dbReference>
<comment type="caution">
    <text evidence="18">The sequence shown here is derived from an EMBL/GenBank/DDBJ whole genome shotgun (WGS) entry which is preliminary data.</text>
</comment>
<dbReference type="Gene3D" id="2.70.98.110">
    <property type="entry name" value="Glycosyl hydrolase family 63, N-terminal domain"/>
    <property type="match status" value="1"/>
</dbReference>
<comment type="catalytic activity">
    <reaction evidence="12 13">
        <text>N(4)-(alpha-D-Glc-(1-&gt;2)-alpha-D-Glc-(1-&gt;3)-alpha-D-Glc-(1-&gt;3)-alpha-D-Man-(1-&gt;2)-alpha-D-Man-(1-&gt;2)-alpha-D-Man-(1-&gt;3)-[alpha-D-Man-(1-&gt;2)-alpha-D-Man-(1-&gt;3)-[alpha-D-Man-(1-&gt;2)-alpha-D-Man-(1-&gt;6)]-alpha-D-Man-(1-&gt;6)]-beta-D-Man-(1-&gt;4)-beta-D-GlcNAc-(1-&gt;4)-beta-D-GlcNAc)-L-asparaginyl-[protein] + H2O = N(4)-(alpha-D-Glc-(1-&gt;3)-alpha-D-Glc-(1-&gt;3)-alpha-D-Man-(1-&gt;2)-alpha-D-Man-(1-&gt;2)-alpha-D-Man-(1-&gt;3)-[alpha-D-Man-(1-&gt;2)-alpha-D-Man-(1-&gt;3)-[alpha-D-Man-(1-&gt;2)-alpha-D-Man-(1-&gt;6)]-alpha-D-Man-(1-&gt;6)]-beta-D-Man-(1-&gt;4)-beta-D-GlcNAc-(1-&gt;4)-beta-D-GlcNAc)-L-asparaginyl-[protein] + beta-D-glucose</text>
        <dbReference type="Rhea" id="RHEA:55988"/>
        <dbReference type="Rhea" id="RHEA-COMP:12806"/>
        <dbReference type="Rhea" id="RHEA-COMP:14355"/>
        <dbReference type="ChEBI" id="CHEBI:15377"/>
        <dbReference type="ChEBI" id="CHEBI:15903"/>
        <dbReference type="ChEBI" id="CHEBI:59082"/>
        <dbReference type="ChEBI" id="CHEBI:132537"/>
        <dbReference type="EC" id="3.2.1.106"/>
    </reaction>
</comment>
<keyword evidence="5 13" id="KW-0256">Endoplasmic reticulum</keyword>
<dbReference type="Pfam" id="PF16923">
    <property type="entry name" value="Glyco_hydro_63N"/>
    <property type="match status" value="1"/>
</dbReference>
<evidence type="ECO:0000256" key="14">
    <source>
        <dbReference type="RuleBase" id="RU369107"/>
    </source>
</evidence>
<evidence type="ECO:0000256" key="12">
    <source>
        <dbReference type="ARBA" id="ARBA00052431"/>
    </source>
</evidence>
<protein>
    <recommendedName>
        <fullName evidence="11 13">Mannosyl-oligosaccharide glucosidase</fullName>
        <ecNumber evidence="11 13">3.2.1.106</ecNumber>
    </recommendedName>
    <alternativeName>
        <fullName evidence="14">Glucosidase I</fullName>
    </alternativeName>
</protein>
<dbReference type="STRING" id="698492.A0A0E9NH18"/>
<keyword evidence="19" id="KW-1185">Reference proteome</keyword>
<organism evidence="18 19">
    <name type="scientific">Saitoella complicata (strain BCRC 22490 / CBS 7301 / JCM 7358 / NBRC 10748 / NRRL Y-17804)</name>
    <dbReference type="NCBI Taxonomy" id="698492"/>
    <lineage>
        <taxon>Eukaryota</taxon>
        <taxon>Fungi</taxon>
        <taxon>Dikarya</taxon>
        <taxon>Ascomycota</taxon>
        <taxon>Taphrinomycotina</taxon>
        <taxon>Taphrinomycotina incertae sedis</taxon>
        <taxon>Saitoella</taxon>
    </lineage>
</organism>
<evidence type="ECO:0000256" key="6">
    <source>
        <dbReference type="ARBA" id="ARBA00022968"/>
    </source>
</evidence>
<dbReference type="InterPro" id="IPR012341">
    <property type="entry name" value="6hp_glycosidase-like_sf"/>
</dbReference>
<evidence type="ECO:0000256" key="5">
    <source>
        <dbReference type="ARBA" id="ARBA00022824"/>
    </source>
</evidence>
<comment type="pathway">
    <text evidence="14">Glycan metabolism; N-glycan degradation.</text>
</comment>
<dbReference type="EMBL" id="BACD03000016">
    <property type="protein sequence ID" value="GAO48705.1"/>
    <property type="molecule type" value="Genomic_DNA"/>
</dbReference>
<accession>A0A0E9NH18</accession>